<dbReference type="GO" id="GO:0016746">
    <property type="term" value="F:acyltransferase activity"/>
    <property type="evidence" value="ECO:0007669"/>
    <property type="project" value="UniProtKB-KW"/>
</dbReference>
<dbReference type="RefSeq" id="WP_138660610.1">
    <property type="nucleotide sequence ID" value="NZ_VANS01000001.1"/>
</dbReference>
<name>A0A5S3PJ59_9RHOB</name>
<protein>
    <submittedName>
        <fullName evidence="2">Apolipoprotein acyltransferase</fullName>
    </submittedName>
</protein>
<keyword evidence="2" id="KW-0808">Transferase</keyword>
<keyword evidence="1" id="KW-0472">Membrane</keyword>
<reference evidence="2 3" key="1">
    <citation type="submission" date="2019-05" db="EMBL/GenBank/DDBJ databases">
        <title>Sulfitobacter sabulilitoris sp. nov., isolated from a marine sand.</title>
        <authorList>
            <person name="Yoon J.-H."/>
        </authorList>
    </citation>
    <scope>NUCLEOTIDE SEQUENCE [LARGE SCALE GENOMIC DNA]</scope>
    <source>
        <strain evidence="2 3">HSMS-29</strain>
    </source>
</reference>
<dbReference type="AlphaFoldDB" id="A0A5S3PJ59"/>
<evidence type="ECO:0000313" key="3">
    <source>
        <dbReference type="Proteomes" id="UP000309550"/>
    </source>
</evidence>
<sequence>MIVLAAALLGAIIGGITAYRRKGNGKDIAQYATGYAIAFVLVGMIATIVIHRLAL</sequence>
<proteinExistence type="predicted"/>
<evidence type="ECO:0000313" key="2">
    <source>
        <dbReference type="EMBL" id="TMM54438.1"/>
    </source>
</evidence>
<keyword evidence="2" id="KW-0449">Lipoprotein</keyword>
<dbReference type="EMBL" id="VANS01000001">
    <property type="protein sequence ID" value="TMM54438.1"/>
    <property type="molecule type" value="Genomic_DNA"/>
</dbReference>
<keyword evidence="3" id="KW-1185">Reference proteome</keyword>
<keyword evidence="1" id="KW-0812">Transmembrane</keyword>
<dbReference type="Proteomes" id="UP000309550">
    <property type="component" value="Unassembled WGS sequence"/>
</dbReference>
<accession>A0A5S3PJ59</accession>
<comment type="caution">
    <text evidence="2">The sequence shown here is derived from an EMBL/GenBank/DDBJ whole genome shotgun (WGS) entry which is preliminary data.</text>
</comment>
<evidence type="ECO:0000256" key="1">
    <source>
        <dbReference type="SAM" id="Phobius"/>
    </source>
</evidence>
<keyword evidence="1" id="KW-1133">Transmembrane helix</keyword>
<keyword evidence="2" id="KW-0012">Acyltransferase</keyword>
<feature type="transmembrane region" description="Helical" evidence="1">
    <location>
        <begin position="28"/>
        <end position="50"/>
    </location>
</feature>
<organism evidence="2 3">
    <name type="scientific">Sulfitobacter sabulilitoris</name>
    <dbReference type="NCBI Taxonomy" id="2562655"/>
    <lineage>
        <taxon>Bacteria</taxon>
        <taxon>Pseudomonadati</taxon>
        <taxon>Pseudomonadota</taxon>
        <taxon>Alphaproteobacteria</taxon>
        <taxon>Rhodobacterales</taxon>
        <taxon>Roseobacteraceae</taxon>
        <taxon>Sulfitobacter</taxon>
    </lineage>
</organism>
<gene>
    <name evidence="2" type="ORF">FDT80_02260</name>
</gene>
<dbReference type="OrthoDB" id="7876494at2"/>